<sequence>MLIYLLRHGDAPFDSSCGERSLSAQGETDTRHVVNQHLNELSQLQLILCSPTLRARQTLKALTETLNYQRELLFEDALRSEGQLNAVEHCVDALDTDQILLLSHQPLIGQILEYLTDKPGIGWSMDTSSLACLDTITFGRGCADMKWLTHP</sequence>
<gene>
    <name evidence="1" type="ORF">LCGC14_1839380</name>
</gene>
<dbReference type="SUPFAM" id="SSF53254">
    <property type="entry name" value="Phosphoglycerate mutase-like"/>
    <property type="match status" value="1"/>
</dbReference>
<evidence type="ECO:0000313" key="1">
    <source>
        <dbReference type="EMBL" id="KKL96948.1"/>
    </source>
</evidence>
<dbReference type="AlphaFoldDB" id="A0A0F9GDT9"/>
<dbReference type="InterPro" id="IPR029033">
    <property type="entry name" value="His_PPase_superfam"/>
</dbReference>
<dbReference type="Pfam" id="PF00300">
    <property type="entry name" value="His_Phos_1"/>
    <property type="match status" value="1"/>
</dbReference>
<name>A0A0F9GDT9_9ZZZZ</name>
<proteinExistence type="predicted"/>
<evidence type="ECO:0008006" key="2">
    <source>
        <dbReference type="Google" id="ProtNLM"/>
    </source>
</evidence>
<dbReference type="CDD" id="cd07067">
    <property type="entry name" value="HP_PGM_like"/>
    <property type="match status" value="1"/>
</dbReference>
<dbReference type="Gene3D" id="3.40.50.1240">
    <property type="entry name" value="Phosphoglycerate mutase-like"/>
    <property type="match status" value="1"/>
</dbReference>
<dbReference type="InterPro" id="IPR013078">
    <property type="entry name" value="His_Pase_superF_clade-1"/>
</dbReference>
<protein>
    <recommendedName>
        <fullName evidence="2">Phosphohistidine phosphatase SixA</fullName>
    </recommendedName>
</protein>
<dbReference type="EMBL" id="LAZR01018293">
    <property type="protein sequence ID" value="KKL96948.1"/>
    <property type="molecule type" value="Genomic_DNA"/>
</dbReference>
<comment type="caution">
    <text evidence="1">The sequence shown here is derived from an EMBL/GenBank/DDBJ whole genome shotgun (WGS) entry which is preliminary data.</text>
</comment>
<reference evidence="1" key="1">
    <citation type="journal article" date="2015" name="Nature">
        <title>Complex archaea that bridge the gap between prokaryotes and eukaryotes.</title>
        <authorList>
            <person name="Spang A."/>
            <person name="Saw J.H."/>
            <person name="Jorgensen S.L."/>
            <person name="Zaremba-Niedzwiedzka K."/>
            <person name="Martijn J."/>
            <person name="Lind A.E."/>
            <person name="van Eijk R."/>
            <person name="Schleper C."/>
            <person name="Guy L."/>
            <person name="Ettema T.J."/>
        </authorList>
    </citation>
    <scope>NUCLEOTIDE SEQUENCE</scope>
</reference>
<accession>A0A0F9GDT9</accession>
<organism evidence="1">
    <name type="scientific">marine sediment metagenome</name>
    <dbReference type="NCBI Taxonomy" id="412755"/>
    <lineage>
        <taxon>unclassified sequences</taxon>
        <taxon>metagenomes</taxon>
        <taxon>ecological metagenomes</taxon>
    </lineage>
</organism>